<accession>A0A1G4IQU1</accession>
<evidence type="ECO:0000256" key="6">
    <source>
        <dbReference type="ARBA" id="ARBA00023136"/>
    </source>
</evidence>
<keyword evidence="6 8" id="KW-0472">Membrane</keyword>
<evidence type="ECO:0000256" key="5">
    <source>
        <dbReference type="ARBA" id="ARBA00022989"/>
    </source>
</evidence>
<feature type="transmembrane region" description="Helical" evidence="8">
    <location>
        <begin position="105"/>
        <end position="125"/>
    </location>
</feature>
<feature type="compositionally biased region" description="Basic and acidic residues" evidence="7">
    <location>
        <begin position="168"/>
        <end position="180"/>
    </location>
</feature>
<comment type="similarity">
    <text evidence="2">Belongs to the TMEM208 family.</text>
</comment>
<feature type="region of interest" description="Disordered" evidence="7">
    <location>
        <begin position="142"/>
        <end position="180"/>
    </location>
</feature>
<keyword evidence="10" id="KW-1185">Reference proteome</keyword>
<evidence type="ECO:0000313" key="10">
    <source>
        <dbReference type="Proteomes" id="UP000191144"/>
    </source>
</evidence>
<evidence type="ECO:0000256" key="1">
    <source>
        <dbReference type="ARBA" id="ARBA00004477"/>
    </source>
</evidence>
<comment type="subcellular location">
    <subcellularLocation>
        <location evidence="1">Endoplasmic reticulum membrane</location>
        <topology evidence="1">Multi-pass membrane protein</topology>
    </subcellularLocation>
</comment>
<evidence type="ECO:0000256" key="8">
    <source>
        <dbReference type="SAM" id="Phobius"/>
    </source>
</evidence>
<dbReference type="InterPro" id="IPR008506">
    <property type="entry name" value="SND2/TMEM208"/>
</dbReference>
<evidence type="ECO:0000313" key="9">
    <source>
        <dbReference type="EMBL" id="SCU79149.1"/>
    </source>
</evidence>
<proteinExistence type="inferred from homology"/>
<sequence length="180" mass="20035">MAGNSAKKQAQANVQTLKRLYTIVGGVVGLLVLRLLFCSVKRWFWILLFHVPAAVSMYMLEKNGRPNYDLAGHVVREGMDLAQKGLTEWMFDVVYLSLLADSGVIVFNTMKLWYIMLLVPVYFGYKIKNIAGSMLGGMNNARAPSTQGQGSSASSSAAATKSKRQAKREKQGDKVRYKYK</sequence>
<dbReference type="GO" id="GO:0005773">
    <property type="term" value="C:vacuole"/>
    <property type="evidence" value="ECO:0007669"/>
    <property type="project" value="GOC"/>
</dbReference>
<evidence type="ECO:0000256" key="2">
    <source>
        <dbReference type="ARBA" id="ARBA00009950"/>
    </source>
</evidence>
<evidence type="ECO:0000256" key="7">
    <source>
        <dbReference type="SAM" id="MobiDB-lite"/>
    </source>
</evidence>
<name>A0A1G4IQU1_9SACH</name>
<keyword evidence="4" id="KW-0256">Endoplasmic reticulum</keyword>
<evidence type="ECO:0000256" key="4">
    <source>
        <dbReference type="ARBA" id="ARBA00022824"/>
    </source>
</evidence>
<protein>
    <submittedName>
        <fullName evidence="9">LAME_0A07448g1_1</fullName>
    </submittedName>
</protein>
<gene>
    <name evidence="9" type="ORF">LAME_0A07448G</name>
</gene>
<dbReference type="OrthoDB" id="10012212at2759"/>
<dbReference type="PANTHER" id="PTHR13505">
    <property type="entry name" value="TRANSMEMBRANE PROTEIN 208"/>
    <property type="match status" value="1"/>
</dbReference>
<keyword evidence="3 8" id="KW-0812">Transmembrane</keyword>
<dbReference type="Proteomes" id="UP000191144">
    <property type="component" value="Chromosome A"/>
</dbReference>
<reference evidence="10" key="1">
    <citation type="submission" date="2016-03" db="EMBL/GenBank/DDBJ databases">
        <authorList>
            <person name="Devillers Hugo."/>
        </authorList>
    </citation>
    <scope>NUCLEOTIDE SEQUENCE [LARGE SCALE GENOMIC DNA]</scope>
</reference>
<dbReference type="GO" id="GO:0006624">
    <property type="term" value="P:vacuolar protein processing"/>
    <property type="evidence" value="ECO:0007669"/>
    <property type="project" value="TreeGrafter"/>
</dbReference>
<dbReference type="Pfam" id="PF05620">
    <property type="entry name" value="TMEM208_SND2"/>
    <property type="match status" value="1"/>
</dbReference>
<keyword evidence="5 8" id="KW-1133">Transmembrane helix</keyword>
<dbReference type="EMBL" id="LT598483">
    <property type="protein sequence ID" value="SCU79149.1"/>
    <property type="molecule type" value="Genomic_DNA"/>
</dbReference>
<feature type="compositionally biased region" description="Low complexity" evidence="7">
    <location>
        <begin position="145"/>
        <end position="160"/>
    </location>
</feature>
<dbReference type="PANTHER" id="PTHR13505:SF7">
    <property type="entry name" value="TRANSMEMBRANE PROTEIN 208"/>
    <property type="match status" value="1"/>
</dbReference>
<feature type="transmembrane region" description="Helical" evidence="8">
    <location>
        <begin position="43"/>
        <end position="60"/>
    </location>
</feature>
<organism evidence="9 10">
    <name type="scientific">Lachancea meyersii CBS 8951</name>
    <dbReference type="NCBI Taxonomy" id="1266667"/>
    <lineage>
        <taxon>Eukaryota</taxon>
        <taxon>Fungi</taxon>
        <taxon>Dikarya</taxon>
        <taxon>Ascomycota</taxon>
        <taxon>Saccharomycotina</taxon>
        <taxon>Saccharomycetes</taxon>
        <taxon>Saccharomycetales</taxon>
        <taxon>Saccharomycetaceae</taxon>
        <taxon>Lachancea</taxon>
    </lineage>
</organism>
<feature type="transmembrane region" description="Helical" evidence="8">
    <location>
        <begin position="20"/>
        <end position="37"/>
    </location>
</feature>
<dbReference type="AlphaFoldDB" id="A0A1G4IQU1"/>
<dbReference type="GO" id="GO:0005789">
    <property type="term" value="C:endoplasmic reticulum membrane"/>
    <property type="evidence" value="ECO:0007669"/>
    <property type="project" value="UniProtKB-SubCell"/>
</dbReference>
<evidence type="ECO:0000256" key="3">
    <source>
        <dbReference type="ARBA" id="ARBA00022692"/>
    </source>
</evidence>